<dbReference type="Pfam" id="PF00335">
    <property type="entry name" value="Tetraspanin"/>
    <property type="match status" value="1"/>
</dbReference>
<dbReference type="PANTHER" id="PTHR19282:SF380">
    <property type="entry name" value="TETRASPANIN-8"/>
    <property type="match status" value="1"/>
</dbReference>
<comment type="similarity">
    <text evidence="2 10">Belongs to the tetraspanin (TM4SF) family.</text>
</comment>
<dbReference type="PRINTS" id="PR00259">
    <property type="entry name" value="TMFOUR"/>
</dbReference>
<evidence type="ECO:0000256" key="5">
    <source>
        <dbReference type="ARBA" id="ARBA00022989"/>
    </source>
</evidence>
<evidence type="ECO:0000313" key="11">
    <source>
        <dbReference type="Proteomes" id="UP000694850"/>
    </source>
</evidence>
<dbReference type="PROSITE" id="PS00421">
    <property type="entry name" value="TM4_1"/>
    <property type="match status" value="1"/>
</dbReference>
<dbReference type="GeneID" id="103206952"/>
<evidence type="ECO:0000256" key="4">
    <source>
        <dbReference type="ARBA" id="ARBA00022692"/>
    </source>
</evidence>
<evidence type="ECO:0000313" key="12">
    <source>
        <dbReference type="RefSeq" id="XP_007950660.1"/>
    </source>
</evidence>
<feature type="transmembrane region" description="Helical" evidence="10">
    <location>
        <begin position="85"/>
        <end position="109"/>
    </location>
</feature>
<keyword evidence="11" id="KW-1185">Reference proteome</keyword>
<gene>
    <name evidence="12" type="primary">TSPAN8</name>
</gene>
<evidence type="ECO:0000256" key="6">
    <source>
        <dbReference type="ARBA" id="ARBA00023136"/>
    </source>
</evidence>
<dbReference type="GO" id="GO:0005886">
    <property type="term" value="C:plasma membrane"/>
    <property type="evidence" value="ECO:0007669"/>
    <property type="project" value="UniProtKB-SubCell"/>
</dbReference>
<keyword evidence="7" id="KW-0325">Glycoprotein</keyword>
<evidence type="ECO:0000256" key="8">
    <source>
        <dbReference type="ARBA" id="ARBA00064353"/>
    </source>
</evidence>
<proteinExistence type="inferred from homology"/>
<accession>A0A8B7ARM5</accession>
<dbReference type="RefSeq" id="XP_007950660.1">
    <property type="nucleotide sequence ID" value="XM_007952469.1"/>
</dbReference>
<dbReference type="FunFam" id="1.10.1450.10:FF:000031">
    <property type="entry name" value="Tetraspanin"/>
    <property type="match status" value="1"/>
</dbReference>
<keyword evidence="6 10" id="KW-0472">Membrane</keyword>
<dbReference type="Proteomes" id="UP000694850">
    <property type="component" value="Unplaced"/>
</dbReference>
<dbReference type="PANTHER" id="PTHR19282">
    <property type="entry name" value="TETRASPANIN"/>
    <property type="match status" value="1"/>
</dbReference>
<organism evidence="11 12">
    <name type="scientific">Orycteropus afer afer</name>
    <dbReference type="NCBI Taxonomy" id="1230840"/>
    <lineage>
        <taxon>Eukaryota</taxon>
        <taxon>Metazoa</taxon>
        <taxon>Chordata</taxon>
        <taxon>Craniata</taxon>
        <taxon>Vertebrata</taxon>
        <taxon>Euteleostomi</taxon>
        <taxon>Mammalia</taxon>
        <taxon>Eutheria</taxon>
        <taxon>Afrotheria</taxon>
        <taxon>Tubulidentata</taxon>
        <taxon>Orycteropodidae</taxon>
        <taxon>Orycteropus</taxon>
    </lineage>
</organism>
<evidence type="ECO:0000256" key="3">
    <source>
        <dbReference type="ARBA" id="ARBA00022475"/>
    </source>
</evidence>
<evidence type="ECO:0000256" key="10">
    <source>
        <dbReference type="RuleBase" id="RU361218"/>
    </source>
</evidence>
<dbReference type="PIRSF" id="PIRSF002419">
    <property type="entry name" value="Tetraspanin"/>
    <property type="match status" value="1"/>
</dbReference>
<feature type="transmembrane region" description="Helical" evidence="10">
    <location>
        <begin position="55"/>
        <end position="78"/>
    </location>
</feature>
<evidence type="ECO:0000256" key="7">
    <source>
        <dbReference type="ARBA" id="ARBA00023180"/>
    </source>
</evidence>
<feature type="transmembrane region" description="Helical" evidence="10">
    <location>
        <begin position="222"/>
        <end position="241"/>
    </location>
</feature>
<keyword evidence="4 10" id="KW-0812">Transmembrane</keyword>
<comment type="subunit">
    <text evidence="8">Forms homooligomers. Interacts with MEP1B. Interacts with integrin alpha3/ITGA3. Interacts with RICTOR and MTOR. Interacts with ADAM17. Interacts with ECE1.</text>
</comment>
<protein>
    <recommendedName>
        <fullName evidence="10">Tetraspanin</fullName>
    </recommendedName>
</protein>
<dbReference type="CTD" id="7103"/>
<keyword evidence="9" id="KW-1015">Disulfide bond</keyword>
<evidence type="ECO:0000256" key="2">
    <source>
        <dbReference type="ARBA" id="ARBA00006840"/>
    </source>
</evidence>
<dbReference type="InterPro" id="IPR000301">
    <property type="entry name" value="Tetraspanin_animals"/>
</dbReference>
<feature type="disulfide bond" evidence="9">
    <location>
        <begin position="152"/>
        <end position="172"/>
    </location>
</feature>
<dbReference type="AlphaFoldDB" id="A0A8B7ARM5"/>
<dbReference type="InterPro" id="IPR008952">
    <property type="entry name" value="Tetraspanin_EC2_sf"/>
</dbReference>
<name>A0A8B7ARM5_ORYAF</name>
<keyword evidence="5 10" id="KW-1133">Transmembrane helix</keyword>
<dbReference type="Gene3D" id="1.10.1450.10">
    <property type="entry name" value="Tetraspanin"/>
    <property type="match status" value="1"/>
</dbReference>
<reference evidence="12" key="1">
    <citation type="submission" date="2025-08" db="UniProtKB">
        <authorList>
            <consortium name="RefSeq"/>
        </authorList>
    </citation>
    <scope>IDENTIFICATION</scope>
</reference>
<dbReference type="InterPro" id="IPR018499">
    <property type="entry name" value="Tetraspanin/Peripherin"/>
</dbReference>
<sequence>MAGVSGCLKYSMFIFNFLFWVCGIIILGIAILIRVNQDGQQIINHKDVHTYFNVPANILITVGSIIMILGFLGCCGAIKESRFMLILFFIGLLFILLLQVAAGVVGSVLKSKFDYVLNDILSENVALLTGTTDTAVEFQIALTKWEEKFNCCGLVSGASDWGNNFKKYSKSCECPVTSTSACTVYEGISVYQTPCYSSIKDIFKNYTIIIIGITFGLTVIEVQYHLALLISLSILLFVHWFH</sequence>
<comment type="subcellular location">
    <subcellularLocation>
        <location evidence="1">Cell membrane</location>
        <topology evidence="1">Multi-pass membrane protein</topology>
    </subcellularLocation>
    <subcellularLocation>
        <location evidence="10">Membrane</location>
        <topology evidence="10">Multi-pass membrane protein</topology>
    </subcellularLocation>
</comment>
<keyword evidence="3" id="KW-1003">Cell membrane</keyword>
<feature type="transmembrane region" description="Helical" evidence="10">
    <location>
        <begin position="12"/>
        <end position="35"/>
    </location>
</feature>
<dbReference type="InterPro" id="IPR018503">
    <property type="entry name" value="Tetraspanin_CS"/>
</dbReference>
<evidence type="ECO:0000256" key="9">
    <source>
        <dbReference type="PIRSR" id="PIRSR002419-1"/>
    </source>
</evidence>
<evidence type="ECO:0000256" key="1">
    <source>
        <dbReference type="ARBA" id="ARBA00004651"/>
    </source>
</evidence>
<dbReference type="OrthoDB" id="5982705at2759"/>
<dbReference type="SUPFAM" id="SSF48652">
    <property type="entry name" value="Tetraspanin"/>
    <property type="match status" value="1"/>
</dbReference>